<protein>
    <submittedName>
        <fullName evidence="3">Uncharacterized protein</fullName>
    </submittedName>
</protein>
<keyword evidence="2" id="KW-0732">Signal</keyword>
<feature type="signal peptide" evidence="2">
    <location>
        <begin position="1"/>
        <end position="23"/>
    </location>
</feature>
<dbReference type="Proteomes" id="UP001204579">
    <property type="component" value="Unassembled WGS sequence"/>
</dbReference>
<evidence type="ECO:0000256" key="2">
    <source>
        <dbReference type="SAM" id="SignalP"/>
    </source>
</evidence>
<comment type="caution">
    <text evidence="3">The sequence shown here is derived from an EMBL/GenBank/DDBJ whole genome shotgun (WGS) entry which is preliminary data.</text>
</comment>
<reference evidence="3 4" key="1">
    <citation type="submission" date="2022-08" db="EMBL/GenBank/DDBJ databases">
        <authorList>
            <person name="Zeman M."/>
            <person name="Kubasova T."/>
        </authorList>
    </citation>
    <scope>NUCLEOTIDE SEQUENCE [LARGE SCALE GENOMIC DNA]</scope>
    <source>
        <strain evidence="3 4">ET62</strain>
    </source>
</reference>
<evidence type="ECO:0000256" key="1">
    <source>
        <dbReference type="SAM" id="Phobius"/>
    </source>
</evidence>
<keyword evidence="4" id="KW-1185">Reference proteome</keyword>
<feature type="transmembrane region" description="Helical" evidence="1">
    <location>
        <begin position="232"/>
        <end position="249"/>
    </location>
</feature>
<feature type="chain" id="PRO_5043610744" evidence="2">
    <location>
        <begin position="24"/>
        <end position="279"/>
    </location>
</feature>
<dbReference type="AlphaFoldDB" id="A0AAW5N1U9"/>
<organism evidence="3 4">
    <name type="scientific">Phocaeicola barnesiae</name>
    <dbReference type="NCBI Taxonomy" id="376804"/>
    <lineage>
        <taxon>Bacteria</taxon>
        <taxon>Pseudomonadati</taxon>
        <taxon>Bacteroidota</taxon>
        <taxon>Bacteroidia</taxon>
        <taxon>Bacteroidales</taxon>
        <taxon>Bacteroidaceae</taxon>
        <taxon>Phocaeicola</taxon>
    </lineage>
</organism>
<keyword evidence="1" id="KW-0812">Transmembrane</keyword>
<evidence type="ECO:0000313" key="4">
    <source>
        <dbReference type="Proteomes" id="UP001204579"/>
    </source>
</evidence>
<accession>A0AAW5N1U9</accession>
<dbReference type="RefSeq" id="WP_258335169.1">
    <property type="nucleotide sequence ID" value="NZ_JANRHJ010000001.1"/>
</dbReference>
<dbReference type="EMBL" id="JANRHJ010000001">
    <property type="protein sequence ID" value="MCR8872638.1"/>
    <property type="molecule type" value="Genomic_DNA"/>
</dbReference>
<keyword evidence="1" id="KW-1133">Transmembrane helix</keyword>
<evidence type="ECO:0000313" key="3">
    <source>
        <dbReference type="EMBL" id="MCR8872638.1"/>
    </source>
</evidence>
<name>A0AAW5N1U9_9BACT</name>
<keyword evidence="1" id="KW-0472">Membrane</keyword>
<proteinExistence type="predicted"/>
<sequence>MKKWIFLYLLLVCPCRLWSYGLATDTLSADVMIDTEVEIQSIGDRLRGYVEDVEKLSRQVGVVPERKLKQIENSLSRLNAKHTLYCQAQQLYIAMDDSLMNLVAQYQEMGQMVSDSIQRQQQRFQWLEDFNQAERFIFSQDSAYQRLLKQSMLLSQIEKTAPALEKLKGQEQLLFADVDAYFQKAKVAAESTPALKKRQAQLEEKYIELKNSSEKIQAAEYMPLLDRIKDKLMGIAAVGIILMFFNMVVSKIQGYKKMRENAKQMEEMLRKSKDDYPKI</sequence>
<gene>
    <name evidence="3" type="ORF">NW209_01150</name>
</gene>